<dbReference type="Gene3D" id="3.10.129.10">
    <property type="entry name" value="Hotdog Thioesterase"/>
    <property type="match status" value="1"/>
</dbReference>
<gene>
    <name evidence="2" type="ORF">NKI33_31995</name>
</gene>
<dbReference type="EMBL" id="JAMYPJ010000082">
    <property type="protein sequence ID" value="MER8937555.1"/>
    <property type="molecule type" value="Genomic_DNA"/>
</dbReference>
<dbReference type="Proteomes" id="UP001464387">
    <property type="component" value="Unassembled WGS sequence"/>
</dbReference>
<feature type="domain" description="MaoC-like" evidence="1">
    <location>
        <begin position="14"/>
        <end position="112"/>
    </location>
</feature>
<keyword evidence="3" id="KW-1185">Reference proteome</keyword>
<name>A0ABV1YQV5_9HYPH</name>
<evidence type="ECO:0000313" key="2">
    <source>
        <dbReference type="EMBL" id="MER8937555.1"/>
    </source>
</evidence>
<dbReference type="CDD" id="cd03454">
    <property type="entry name" value="YdeM"/>
    <property type="match status" value="1"/>
</dbReference>
<sequence length="156" mass="17071">MTLDEFFRIGTTVTLGSHTFEPEAIKAFARKYDPQIFHIDEEAARKSVLGGLCASGWHTAATWMKLNLEAGMDTGGAAWDGPGLVPEFGPSPGFKNLKWLKPVYAGETVTFTRTALSHRPIASRPGWRLLTLRCEAFASAGDKVLEFESAVLVKVE</sequence>
<evidence type="ECO:0000259" key="1">
    <source>
        <dbReference type="Pfam" id="PF01575"/>
    </source>
</evidence>
<organism evidence="2 3">
    <name type="scientific">Mesorhizobium opportunistum</name>
    <dbReference type="NCBI Taxonomy" id="593909"/>
    <lineage>
        <taxon>Bacteria</taxon>
        <taxon>Pseudomonadati</taxon>
        <taxon>Pseudomonadota</taxon>
        <taxon>Alphaproteobacteria</taxon>
        <taxon>Hyphomicrobiales</taxon>
        <taxon>Phyllobacteriaceae</taxon>
        <taxon>Mesorhizobium</taxon>
    </lineage>
</organism>
<reference evidence="2 3" key="1">
    <citation type="journal article" date="2024" name="Proc. Natl. Acad. Sci. U.S.A.">
        <title>The evolutionary genomics of adaptation to stress in wild rhizobium bacteria.</title>
        <authorList>
            <person name="Kehlet-Delgado H."/>
            <person name="Montoya A.P."/>
            <person name="Jensen K.T."/>
            <person name="Wendlandt C.E."/>
            <person name="Dexheimer C."/>
            <person name="Roberts M."/>
            <person name="Torres Martinez L."/>
            <person name="Friesen M.L."/>
            <person name="Griffitts J.S."/>
            <person name="Porter S.S."/>
        </authorList>
    </citation>
    <scope>NUCLEOTIDE SEQUENCE [LARGE SCALE GENOMIC DNA]</scope>
    <source>
        <strain evidence="2 3">M0729</strain>
    </source>
</reference>
<comment type="caution">
    <text evidence="2">The sequence shown here is derived from an EMBL/GenBank/DDBJ whole genome shotgun (WGS) entry which is preliminary data.</text>
</comment>
<dbReference type="Pfam" id="PF01575">
    <property type="entry name" value="MaoC_dehydratas"/>
    <property type="match status" value="1"/>
</dbReference>
<dbReference type="SUPFAM" id="SSF54637">
    <property type="entry name" value="Thioesterase/thiol ester dehydrase-isomerase"/>
    <property type="match status" value="1"/>
</dbReference>
<dbReference type="InterPro" id="IPR029069">
    <property type="entry name" value="HotDog_dom_sf"/>
</dbReference>
<dbReference type="RefSeq" id="WP_023779592.1">
    <property type="nucleotide sequence ID" value="NZ_JAMYMY010000011.1"/>
</dbReference>
<evidence type="ECO:0000313" key="3">
    <source>
        <dbReference type="Proteomes" id="UP001464387"/>
    </source>
</evidence>
<proteinExistence type="predicted"/>
<accession>A0ABV1YQV5</accession>
<dbReference type="InterPro" id="IPR002539">
    <property type="entry name" value="MaoC-like_dom"/>
</dbReference>
<protein>
    <submittedName>
        <fullName evidence="2">MaoC family dehydratase</fullName>
    </submittedName>
</protein>